<dbReference type="Proteomes" id="UP000652761">
    <property type="component" value="Unassembled WGS sequence"/>
</dbReference>
<gene>
    <name evidence="2" type="ORF">Taro_033832</name>
</gene>
<dbReference type="Gene3D" id="3.30.420.10">
    <property type="entry name" value="Ribonuclease H-like superfamily/Ribonuclease H"/>
    <property type="match status" value="1"/>
</dbReference>
<reference evidence="2" key="1">
    <citation type="submission" date="2017-07" db="EMBL/GenBank/DDBJ databases">
        <title>Taro Niue Genome Assembly and Annotation.</title>
        <authorList>
            <person name="Atibalentja N."/>
            <person name="Keating K."/>
            <person name="Fields C.J."/>
        </authorList>
    </citation>
    <scope>NUCLEOTIDE SEQUENCE</scope>
    <source>
        <strain evidence="2">Niue_2</strain>
        <tissue evidence="2">Leaf</tissue>
    </source>
</reference>
<comment type="caution">
    <text evidence="2">The sequence shown here is derived from an EMBL/GenBank/DDBJ whole genome shotgun (WGS) entry which is preliminary data.</text>
</comment>
<dbReference type="GO" id="GO:0004523">
    <property type="term" value="F:RNA-DNA hybrid ribonuclease activity"/>
    <property type="evidence" value="ECO:0007669"/>
    <property type="project" value="InterPro"/>
</dbReference>
<dbReference type="SUPFAM" id="SSF53098">
    <property type="entry name" value="Ribonuclease H-like"/>
    <property type="match status" value="1"/>
</dbReference>
<dbReference type="InterPro" id="IPR044730">
    <property type="entry name" value="RNase_H-like_dom_plant"/>
</dbReference>
<dbReference type="CDD" id="cd06222">
    <property type="entry name" value="RNase_H_like"/>
    <property type="match status" value="1"/>
</dbReference>
<dbReference type="OrthoDB" id="597234at2759"/>
<dbReference type="InterPro" id="IPR036397">
    <property type="entry name" value="RNaseH_sf"/>
</dbReference>
<feature type="non-terminal residue" evidence="2">
    <location>
        <position position="1"/>
    </location>
</feature>
<dbReference type="InterPro" id="IPR012337">
    <property type="entry name" value="RNaseH-like_sf"/>
</dbReference>
<feature type="domain" description="RNase H type-1" evidence="1">
    <location>
        <begin position="26"/>
        <end position="98"/>
    </location>
</feature>
<dbReference type="EMBL" id="NMUH01002617">
    <property type="protein sequence ID" value="MQM01087.1"/>
    <property type="molecule type" value="Genomic_DNA"/>
</dbReference>
<dbReference type="PANTHER" id="PTHR47723">
    <property type="entry name" value="OS05G0353850 PROTEIN"/>
    <property type="match status" value="1"/>
</dbReference>
<keyword evidence="3" id="KW-1185">Reference proteome</keyword>
<dbReference type="AlphaFoldDB" id="A0A843W169"/>
<dbReference type="PANTHER" id="PTHR47723:SF19">
    <property type="entry name" value="POLYNUCLEOTIDYL TRANSFERASE, RIBONUCLEASE H-LIKE SUPERFAMILY PROTEIN"/>
    <property type="match status" value="1"/>
</dbReference>
<sequence>GFFPQCRVKQCKFIRWIPPIFDFSLNVDGACKGNPGDYGGGGCIRDKHGSVVIAFAHYYGYGSSLMAEARALCDGLRLADFFGLRLSMINSDSMALGQTFLAKVVSTQLLLVSTQCFKAKAECCRNGEVVSTLDQVSFRIVSRRALVCESSHSLCGLSRRAQFGVVVLQ</sequence>
<protein>
    <recommendedName>
        <fullName evidence="1">RNase H type-1 domain-containing protein</fullName>
    </recommendedName>
</protein>
<evidence type="ECO:0000313" key="3">
    <source>
        <dbReference type="Proteomes" id="UP000652761"/>
    </source>
</evidence>
<accession>A0A843W169</accession>
<name>A0A843W169_COLES</name>
<evidence type="ECO:0000259" key="1">
    <source>
        <dbReference type="Pfam" id="PF13456"/>
    </source>
</evidence>
<dbReference type="InterPro" id="IPR002156">
    <property type="entry name" value="RNaseH_domain"/>
</dbReference>
<dbReference type="GO" id="GO:0003676">
    <property type="term" value="F:nucleic acid binding"/>
    <property type="evidence" value="ECO:0007669"/>
    <property type="project" value="InterPro"/>
</dbReference>
<evidence type="ECO:0000313" key="2">
    <source>
        <dbReference type="EMBL" id="MQM01087.1"/>
    </source>
</evidence>
<organism evidence="2 3">
    <name type="scientific">Colocasia esculenta</name>
    <name type="common">Wild taro</name>
    <name type="synonym">Arum esculentum</name>
    <dbReference type="NCBI Taxonomy" id="4460"/>
    <lineage>
        <taxon>Eukaryota</taxon>
        <taxon>Viridiplantae</taxon>
        <taxon>Streptophyta</taxon>
        <taxon>Embryophyta</taxon>
        <taxon>Tracheophyta</taxon>
        <taxon>Spermatophyta</taxon>
        <taxon>Magnoliopsida</taxon>
        <taxon>Liliopsida</taxon>
        <taxon>Araceae</taxon>
        <taxon>Aroideae</taxon>
        <taxon>Colocasieae</taxon>
        <taxon>Colocasia</taxon>
    </lineage>
</organism>
<proteinExistence type="predicted"/>
<dbReference type="Pfam" id="PF13456">
    <property type="entry name" value="RVT_3"/>
    <property type="match status" value="1"/>
</dbReference>
<feature type="non-terminal residue" evidence="2">
    <location>
        <position position="169"/>
    </location>
</feature>
<dbReference type="InterPro" id="IPR053151">
    <property type="entry name" value="RNase_H-like"/>
</dbReference>